<gene>
    <name evidence="2" type="ORF">MPEAHAMD_6908</name>
</gene>
<accession>A0AA37HIN2</accession>
<evidence type="ECO:0000313" key="3">
    <source>
        <dbReference type="Proteomes" id="UP001055286"/>
    </source>
</evidence>
<evidence type="ECO:0000313" key="2">
    <source>
        <dbReference type="EMBL" id="GJD66710.1"/>
    </source>
</evidence>
<reference evidence="2" key="2">
    <citation type="submission" date="2021-08" db="EMBL/GenBank/DDBJ databases">
        <authorList>
            <person name="Tani A."/>
            <person name="Ola A."/>
            <person name="Ogura Y."/>
            <person name="Katsura K."/>
            <person name="Hayashi T."/>
        </authorList>
    </citation>
    <scope>NUCLEOTIDE SEQUENCE</scope>
    <source>
        <strain evidence="2">JCM 32048</strain>
    </source>
</reference>
<comment type="caution">
    <text evidence="2">The sequence shown here is derived from an EMBL/GenBank/DDBJ whole genome shotgun (WGS) entry which is preliminary data.</text>
</comment>
<dbReference type="AlphaFoldDB" id="A0AA37HIN2"/>
<reference evidence="2" key="1">
    <citation type="journal article" date="2016" name="Front. Microbiol.">
        <title>Genome Sequence of the Piezophilic, Mesophilic Sulfate-Reducing Bacterium Desulfovibrio indicus J2T.</title>
        <authorList>
            <person name="Cao J."/>
            <person name="Maignien L."/>
            <person name="Shao Z."/>
            <person name="Alain K."/>
            <person name="Jebbar M."/>
        </authorList>
    </citation>
    <scope>NUCLEOTIDE SEQUENCE</scope>
    <source>
        <strain evidence="2">JCM 32048</strain>
    </source>
</reference>
<dbReference type="RefSeq" id="WP_238193658.1">
    <property type="nucleotide sequence ID" value="NZ_BPQJ01000076.1"/>
</dbReference>
<organism evidence="2 3">
    <name type="scientific">Methylobacterium frigidaeris</name>
    <dbReference type="NCBI Taxonomy" id="2038277"/>
    <lineage>
        <taxon>Bacteria</taxon>
        <taxon>Pseudomonadati</taxon>
        <taxon>Pseudomonadota</taxon>
        <taxon>Alphaproteobacteria</taxon>
        <taxon>Hyphomicrobiales</taxon>
        <taxon>Methylobacteriaceae</taxon>
        <taxon>Methylobacterium</taxon>
    </lineage>
</organism>
<keyword evidence="3" id="KW-1185">Reference proteome</keyword>
<sequence>MPHKRFTTEQTAIAPRQPENGSTVDEVCRKMDGHCHISQVKGILELFVAMFVPAKSLKMQEAHCATRLLLVSKKPFP</sequence>
<feature type="region of interest" description="Disordered" evidence="1">
    <location>
        <begin position="1"/>
        <end position="23"/>
    </location>
</feature>
<dbReference type="Proteomes" id="UP001055286">
    <property type="component" value="Unassembled WGS sequence"/>
</dbReference>
<evidence type="ECO:0000256" key="1">
    <source>
        <dbReference type="SAM" id="MobiDB-lite"/>
    </source>
</evidence>
<proteinExistence type="predicted"/>
<protein>
    <submittedName>
        <fullName evidence="2">Uncharacterized protein</fullName>
    </submittedName>
</protein>
<dbReference type="EMBL" id="BPQJ01000076">
    <property type="protein sequence ID" value="GJD66710.1"/>
    <property type="molecule type" value="Genomic_DNA"/>
</dbReference>
<name>A0AA37HIN2_9HYPH</name>